<protein>
    <submittedName>
        <fullName evidence="1">Uncharacterized protein</fullName>
    </submittedName>
</protein>
<name>A0ACC1JGZ5_9FUNG</name>
<gene>
    <name evidence="1" type="ORF">FBU59_000431</name>
</gene>
<organism evidence="1 2">
    <name type="scientific">Linderina macrospora</name>
    <dbReference type="NCBI Taxonomy" id="4868"/>
    <lineage>
        <taxon>Eukaryota</taxon>
        <taxon>Fungi</taxon>
        <taxon>Fungi incertae sedis</taxon>
        <taxon>Zoopagomycota</taxon>
        <taxon>Kickxellomycotina</taxon>
        <taxon>Kickxellomycetes</taxon>
        <taxon>Kickxellales</taxon>
        <taxon>Kickxellaceae</taxon>
        <taxon>Linderina</taxon>
    </lineage>
</organism>
<evidence type="ECO:0000313" key="2">
    <source>
        <dbReference type="Proteomes" id="UP001150603"/>
    </source>
</evidence>
<comment type="caution">
    <text evidence="1">The sequence shown here is derived from an EMBL/GenBank/DDBJ whole genome shotgun (WGS) entry which is preliminary data.</text>
</comment>
<sequence>MEGLLRSELYDTAKSNIEDLLDLVDNYGFVPNGARVYYLDRSQPPLLTLMVKIYFEHTNDLAFVKKVLPTLKKEHAYWMANHSVSIPCKSGSGSVTLNRYIVDTDQPRPESYTDDYEMAHNATSDPAKQAGIYADMATGAETGWDYSTRWVRNPKAPADQLLFGIRTRQVVPVELNAILYQVEQAIARLDRLAGAGDCSEYEQMAKRRMAAINKVFYDDASGMYFDWVLETSTRSTVWSPASLWPYWSFGNAAPKLGGKKAFDYLAGVLSKNPGGVPTTLNNSGQQWDWPNVWPPLQYVLMQGALNRKDHRLASVLAQTYVDAVFCSWYNTGGSIPYVLAQLPGETDSGHMFEKFNSTSIGQQGGGGEYTVQDGFGWTNGVLLWTLDTFGKQLTTPQCVTSRT</sequence>
<proteinExistence type="predicted"/>
<dbReference type="Proteomes" id="UP001150603">
    <property type="component" value="Unassembled WGS sequence"/>
</dbReference>
<accession>A0ACC1JGZ5</accession>
<reference evidence="1" key="1">
    <citation type="submission" date="2022-07" db="EMBL/GenBank/DDBJ databases">
        <title>Phylogenomic reconstructions and comparative analyses of Kickxellomycotina fungi.</title>
        <authorList>
            <person name="Reynolds N.K."/>
            <person name="Stajich J.E."/>
            <person name="Barry K."/>
            <person name="Grigoriev I.V."/>
            <person name="Crous P."/>
            <person name="Smith M.E."/>
        </authorList>
    </citation>
    <scope>NUCLEOTIDE SEQUENCE</scope>
    <source>
        <strain evidence="1">NRRL 5244</strain>
    </source>
</reference>
<evidence type="ECO:0000313" key="1">
    <source>
        <dbReference type="EMBL" id="KAJ1950967.1"/>
    </source>
</evidence>
<dbReference type="EMBL" id="JANBPW010000084">
    <property type="protein sequence ID" value="KAJ1950967.1"/>
    <property type="molecule type" value="Genomic_DNA"/>
</dbReference>
<keyword evidence="2" id="KW-1185">Reference proteome</keyword>